<evidence type="ECO:0000313" key="1">
    <source>
        <dbReference type="EMBL" id="MPN09161.1"/>
    </source>
</evidence>
<accession>A0A645F4G1</accession>
<comment type="caution">
    <text evidence="1">The sequence shown here is derived from an EMBL/GenBank/DDBJ whole genome shotgun (WGS) entry which is preliminary data.</text>
</comment>
<gene>
    <name evidence="1" type="ORF">SDC9_156449</name>
</gene>
<organism evidence="1">
    <name type="scientific">bioreactor metagenome</name>
    <dbReference type="NCBI Taxonomy" id="1076179"/>
    <lineage>
        <taxon>unclassified sequences</taxon>
        <taxon>metagenomes</taxon>
        <taxon>ecological metagenomes</taxon>
    </lineage>
</organism>
<proteinExistence type="predicted"/>
<name>A0A645F4G1_9ZZZZ</name>
<dbReference type="AlphaFoldDB" id="A0A645F4G1"/>
<reference evidence="1" key="1">
    <citation type="submission" date="2019-08" db="EMBL/GenBank/DDBJ databases">
        <authorList>
            <person name="Kucharzyk K."/>
            <person name="Murdoch R.W."/>
            <person name="Higgins S."/>
            <person name="Loffler F."/>
        </authorList>
    </citation>
    <scope>NUCLEOTIDE SEQUENCE</scope>
</reference>
<protein>
    <submittedName>
        <fullName evidence="1">Uncharacterized protein</fullName>
    </submittedName>
</protein>
<dbReference type="EMBL" id="VSSQ01055247">
    <property type="protein sequence ID" value="MPN09161.1"/>
    <property type="molecule type" value="Genomic_DNA"/>
</dbReference>
<sequence>MFTIFLVECGSRLIKDQQFGILGQGLCNLDHLLFAHTQFVHRKIGILTKPHTFHILQGVFSGSVPVDDIEFRPFVTNEHIFCNG</sequence>